<dbReference type="PROSITE" id="PS50850">
    <property type="entry name" value="MFS"/>
    <property type="match status" value="1"/>
</dbReference>
<keyword evidence="3" id="KW-0805">Transcription regulation</keyword>
<dbReference type="PANTHER" id="PTHR30537">
    <property type="entry name" value="HTH-TYPE TRANSCRIPTIONAL REGULATOR"/>
    <property type="match status" value="1"/>
</dbReference>
<evidence type="ECO:0000256" key="4">
    <source>
        <dbReference type="ARBA" id="ARBA00023125"/>
    </source>
</evidence>
<dbReference type="InterPro" id="IPR010982">
    <property type="entry name" value="Lambda_DNA-bd_dom_sf"/>
</dbReference>
<dbReference type="Gene3D" id="3.40.50.2300">
    <property type="match status" value="2"/>
</dbReference>
<name>A0A0A2WIT8_BEABA</name>
<dbReference type="SUPFAM" id="SSF53850">
    <property type="entry name" value="Periplasmic binding protein-like II"/>
    <property type="match status" value="1"/>
</dbReference>
<sequence>MVTTEFLPIGLLTNIAPSLSVSTGTAGLMVTMPGIVAAVAAPLLSLASGSLDRRLLMLGLSLLLVVSNLVSALAVNFPMMLTGRVLLGICVGGFWSFSMNYGRHLVPETSQGRAVALIVSGVSIGAVCGVPAGALIGDLFGWRSAFFASAGLAAITLLAQLRLLTSVPPGRPVTVQDLLSPLRLPMARIGLIAIVLLFVGHFSAYTYLRPLLQQVFVLSPSAITFQLLAYGAVGLLGTFIGERLAEHSLRATFILVTAMLAIILIVSPLLSGLAGATVMVLVWGLAFGAVPVCATNWMFEAVPDAPEAGQSLLVTVIQIALASGALLGGEVVDWHGGFSLETAMDHHLLAIRVFNRVVETGGFTRAADSLRMPKATVTKLIQNLENHLQTKLFQRTTRRVSVTKEGECYYRRTVKWLADLEQMEGSMTESQSEPQGVLRVDAGGSLARQVLIPALPEFLERYPDISIDLGVSDRLVDVINDNADCVIRSGPLVDSTLIARRLFTMDWVTCATPDYFKRYGTPARPEELEQGYPLAHYRHARNDRIYPLRFIDRGKNVEVQHRYQISVNESNAHLGIALSGVALTQVVRFAAQPYLDSGKLVSVLEAYQPSPEQMYLVYPSNRHLSARLRVFIEWAVARVTPLETAMNGKAARPTISDVAKAAKTGKTSVSRYLNGEQNALSDDLRGRIERAIAELDYRPNQMARGLKRGRTRLIGLIIADITNPYSVDVLSGIEAACREKGFTPLVCNTNNEVDQELHYLDLLRSYQVEGIVVNAVGMREEGLNRLQQSALPMVLIDRKIPGFACDMVGLDNIQAATNATEHLIEHGFEALLFLSEPLGTVNTRHERLSAFRSTLVRYPGIIAENAETPLHEAELIDNTLRQFHTRHRGMRKAVISANGALTLQVARAMRRLGLSWGSDIGLLGFDELEWAELAGVGITTLKQPTWQIGYAALEQVVRRIEGTDETLREQLFSGELIVRGSTSR</sequence>
<accession>A0A0A2WIT8</accession>
<dbReference type="Gene3D" id="1.20.1250.20">
    <property type="entry name" value="MFS general substrate transporter like domains"/>
    <property type="match status" value="1"/>
</dbReference>
<dbReference type="PROSITE" id="PS50931">
    <property type="entry name" value="HTH_LYSR"/>
    <property type="match status" value="1"/>
</dbReference>
<evidence type="ECO:0000256" key="5">
    <source>
        <dbReference type="ARBA" id="ARBA00023163"/>
    </source>
</evidence>
<feature type="transmembrane region" description="Helical" evidence="6">
    <location>
        <begin position="114"/>
        <end position="136"/>
    </location>
</feature>
<evidence type="ECO:0000256" key="1">
    <source>
        <dbReference type="ARBA" id="ARBA00004141"/>
    </source>
</evidence>
<feature type="transmembrane region" description="Helical" evidence="6">
    <location>
        <begin position="142"/>
        <end position="165"/>
    </location>
</feature>
<evidence type="ECO:0000259" key="9">
    <source>
        <dbReference type="PROSITE" id="PS50932"/>
    </source>
</evidence>
<dbReference type="SMART" id="SM00354">
    <property type="entry name" value="HTH_LACI"/>
    <property type="match status" value="1"/>
</dbReference>
<evidence type="ECO:0000256" key="3">
    <source>
        <dbReference type="ARBA" id="ARBA00023015"/>
    </source>
</evidence>
<keyword evidence="6" id="KW-0812">Transmembrane</keyword>
<evidence type="ECO:0000256" key="2">
    <source>
        <dbReference type="ARBA" id="ARBA00009437"/>
    </source>
</evidence>
<dbReference type="SUPFAM" id="SSF46785">
    <property type="entry name" value="Winged helix' DNA-binding domain"/>
    <property type="match status" value="1"/>
</dbReference>
<dbReference type="CDD" id="cd08472">
    <property type="entry name" value="PBP2_CrgA_like_3"/>
    <property type="match status" value="1"/>
</dbReference>
<keyword evidence="5" id="KW-0804">Transcription</keyword>
<dbReference type="GO" id="GO:0043565">
    <property type="term" value="F:sequence-specific DNA binding"/>
    <property type="evidence" value="ECO:0007669"/>
    <property type="project" value="TreeGrafter"/>
</dbReference>
<dbReference type="InterPro" id="IPR000843">
    <property type="entry name" value="HTH_LacI"/>
</dbReference>
<dbReference type="EMBL" id="ANFO01000063">
    <property type="protein sequence ID" value="KGQ13054.1"/>
    <property type="molecule type" value="Genomic_DNA"/>
</dbReference>
<keyword evidence="6" id="KW-0472">Membrane</keyword>
<dbReference type="AlphaFoldDB" id="A0A0A2WIT8"/>
<organism evidence="10 11">
    <name type="scientific">Beauveria bassiana D1-5</name>
    <dbReference type="NCBI Taxonomy" id="1245745"/>
    <lineage>
        <taxon>Eukaryota</taxon>
        <taxon>Fungi</taxon>
        <taxon>Dikarya</taxon>
        <taxon>Ascomycota</taxon>
        <taxon>Pezizomycotina</taxon>
        <taxon>Sordariomycetes</taxon>
        <taxon>Hypocreomycetidae</taxon>
        <taxon>Hypocreales</taxon>
        <taxon>Cordycipitaceae</taxon>
        <taxon>Beauveria</taxon>
    </lineage>
</organism>
<dbReference type="InterPro" id="IPR011701">
    <property type="entry name" value="MFS"/>
</dbReference>
<feature type="transmembrane region" description="Helical" evidence="6">
    <location>
        <begin position="81"/>
        <end position="102"/>
    </location>
</feature>
<dbReference type="InterPro" id="IPR058163">
    <property type="entry name" value="LysR-type_TF_proteobact-type"/>
</dbReference>
<dbReference type="Pfam" id="PF00356">
    <property type="entry name" value="LacI"/>
    <property type="match status" value="1"/>
</dbReference>
<dbReference type="InterPro" id="IPR036388">
    <property type="entry name" value="WH-like_DNA-bd_sf"/>
</dbReference>
<feature type="transmembrane region" description="Helical" evidence="6">
    <location>
        <begin position="214"/>
        <end position="239"/>
    </location>
</feature>
<dbReference type="InterPro" id="IPR005119">
    <property type="entry name" value="LysR_subst-bd"/>
</dbReference>
<feature type="transmembrane region" description="Helical" evidence="6">
    <location>
        <begin position="186"/>
        <end position="208"/>
    </location>
</feature>
<dbReference type="GO" id="GO:0003700">
    <property type="term" value="F:DNA-binding transcription factor activity"/>
    <property type="evidence" value="ECO:0007669"/>
    <property type="project" value="InterPro"/>
</dbReference>
<gene>
    <name evidence="10" type="ORF">BBAD15_g1211</name>
</gene>
<dbReference type="InterPro" id="IPR046335">
    <property type="entry name" value="LacI/GalR-like_sensor"/>
</dbReference>
<keyword evidence="6" id="KW-1133">Transmembrane helix</keyword>
<dbReference type="Pfam" id="PF00126">
    <property type="entry name" value="HTH_1"/>
    <property type="match status" value="1"/>
</dbReference>
<dbReference type="PANTHER" id="PTHR30537:SF72">
    <property type="entry name" value="LYSR FAMILY TRANSCRIPTIONAL REGULATOR"/>
    <property type="match status" value="1"/>
</dbReference>
<dbReference type="CDD" id="cd06283">
    <property type="entry name" value="PBP1_RegR_EndR_KdgR-like"/>
    <property type="match status" value="1"/>
</dbReference>
<dbReference type="SUPFAM" id="SSF47413">
    <property type="entry name" value="lambda repressor-like DNA-binding domains"/>
    <property type="match status" value="1"/>
</dbReference>
<dbReference type="GO" id="GO:0022857">
    <property type="term" value="F:transmembrane transporter activity"/>
    <property type="evidence" value="ECO:0007669"/>
    <property type="project" value="InterPro"/>
</dbReference>
<feature type="transmembrane region" description="Helical" evidence="6">
    <location>
        <begin position="276"/>
        <end position="299"/>
    </location>
</feature>
<feature type="transmembrane region" description="Helical" evidence="6">
    <location>
        <begin position="251"/>
        <end position="270"/>
    </location>
</feature>
<dbReference type="InterPro" id="IPR000847">
    <property type="entry name" value="LysR_HTH_N"/>
</dbReference>
<feature type="transmembrane region" description="Helical" evidence="6">
    <location>
        <begin position="55"/>
        <end position="75"/>
    </location>
</feature>
<evidence type="ECO:0000256" key="6">
    <source>
        <dbReference type="SAM" id="Phobius"/>
    </source>
</evidence>
<dbReference type="InterPro" id="IPR036259">
    <property type="entry name" value="MFS_trans_sf"/>
</dbReference>
<feature type="domain" description="Major facilitator superfamily (MFS) profile" evidence="7">
    <location>
        <begin position="1"/>
        <end position="361"/>
    </location>
</feature>
<dbReference type="FunFam" id="1.10.10.10:FF:000001">
    <property type="entry name" value="LysR family transcriptional regulator"/>
    <property type="match status" value="1"/>
</dbReference>
<feature type="transmembrane region" description="Helical" evidence="6">
    <location>
        <begin position="20"/>
        <end position="43"/>
    </location>
</feature>
<dbReference type="InterPro" id="IPR036390">
    <property type="entry name" value="WH_DNA-bd_sf"/>
</dbReference>
<evidence type="ECO:0000259" key="8">
    <source>
        <dbReference type="PROSITE" id="PS50931"/>
    </source>
</evidence>
<dbReference type="CDD" id="cd17324">
    <property type="entry name" value="MFS_NepI_like"/>
    <property type="match status" value="1"/>
</dbReference>
<dbReference type="SUPFAM" id="SSF103473">
    <property type="entry name" value="MFS general substrate transporter"/>
    <property type="match status" value="1"/>
</dbReference>
<dbReference type="Proteomes" id="UP000030106">
    <property type="component" value="Unassembled WGS sequence"/>
</dbReference>
<dbReference type="Gene3D" id="1.10.10.10">
    <property type="entry name" value="Winged helix-like DNA-binding domain superfamily/Winged helix DNA-binding domain"/>
    <property type="match status" value="1"/>
</dbReference>
<dbReference type="GO" id="GO:0016020">
    <property type="term" value="C:membrane"/>
    <property type="evidence" value="ECO:0007669"/>
    <property type="project" value="UniProtKB-SubCell"/>
</dbReference>
<dbReference type="Pfam" id="PF07690">
    <property type="entry name" value="MFS_1"/>
    <property type="match status" value="1"/>
</dbReference>
<dbReference type="InterPro" id="IPR028082">
    <property type="entry name" value="Peripla_BP_I"/>
</dbReference>
<keyword evidence="4" id="KW-0238">DNA-binding</keyword>
<evidence type="ECO:0000259" key="7">
    <source>
        <dbReference type="PROSITE" id="PS50850"/>
    </source>
</evidence>
<proteinExistence type="inferred from homology"/>
<dbReference type="CDD" id="cd01392">
    <property type="entry name" value="HTH_LacI"/>
    <property type="match status" value="1"/>
</dbReference>
<comment type="subcellular location">
    <subcellularLocation>
        <location evidence="1">Membrane</location>
        <topology evidence="1">Multi-pass membrane protein</topology>
    </subcellularLocation>
</comment>
<feature type="domain" description="HTH lysR-type" evidence="8">
    <location>
        <begin position="351"/>
        <end position="403"/>
    </location>
</feature>
<protein>
    <submittedName>
        <fullName evidence="10">HTH-type transcriptional regulator kdgR</fullName>
    </submittedName>
</protein>
<dbReference type="Pfam" id="PF13377">
    <property type="entry name" value="Peripla_BP_3"/>
    <property type="match status" value="1"/>
</dbReference>
<comment type="caution">
    <text evidence="10">The sequence shown here is derived from an EMBL/GenBank/DDBJ whole genome shotgun (WGS) entry which is preliminary data.</text>
</comment>
<dbReference type="PROSITE" id="PS50932">
    <property type="entry name" value="HTH_LACI_2"/>
    <property type="match status" value="1"/>
</dbReference>
<feature type="domain" description="HTH lacI-type" evidence="9">
    <location>
        <begin position="653"/>
        <end position="708"/>
    </location>
</feature>
<evidence type="ECO:0000313" key="10">
    <source>
        <dbReference type="EMBL" id="KGQ13054.1"/>
    </source>
</evidence>
<reference evidence="10 11" key="1">
    <citation type="submission" date="2012-10" db="EMBL/GenBank/DDBJ databases">
        <title>Genome sequencing and analysis of entomopathogenic fungi Beauveria bassiana D1-5.</title>
        <authorList>
            <person name="Li Q."/>
            <person name="Wang L."/>
            <person name="Zhang Z."/>
            <person name="Wang Q."/>
            <person name="Ren J."/>
            <person name="Wang M."/>
            <person name="Xu W."/>
            <person name="Wang J."/>
            <person name="Lu Y."/>
            <person name="Du Q."/>
            <person name="Sun Z."/>
        </authorList>
    </citation>
    <scope>NUCLEOTIDE SEQUENCE [LARGE SCALE GENOMIC DNA]</scope>
    <source>
        <strain evidence="10 11">D1-5</strain>
    </source>
</reference>
<dbReference type="SUPFAM" id="SSF53822">
    <property type="entry name" value="Periplasmic binding protein-like I"/>
    <property type="match status" value="1"/>
</dbReference>
<dbReference type="GO" id="GO:0006351">
    <property type="term" value="P:DNA-templated transcription"/>
    <property type="evidence" value="ECO:0007669"/>
    <property type="project" value="TreeGrafter"/>
</dbReference>
<comment type="similarity">
    <text evidence="2">Belongs to the LysR transcriptional regulatory family.</text>
</comment>
<dbReference type="Pfam" id="PF03466">
    <property type="entry name" value="LysR_substrate"/>
    <property type="match status" value="1"/>
</dbReference>
<dbReference type="HOGENOM" id="CLU_302846_0_0_1"/>
<dbReference type="Gene3D" id="3.40.190.290">
    <property type="match status" value="1"/>
</dbReference>
<evidence type="ECO:0000313" key="11">
    <source>
        <dbReference type="Proteomes" id="UP000030106"/>
    </source>
</evidence>
<dbReference type="Gene3D" id="1.10.260.40">
    <property type="entry name" value="lambda repressor-like DNA-binding domains"/>
    <property type="match status" value="1"/>
</dbReference>
<dbReference type="InterPro" id="IPR020846">
    <property type="entry name" value="MFS_dom"/>
</dbReference>
<feature type="transmembrane region" description="Helical" evidence="6">
    <location>
        <begin position="311"/>
        <end position="329"/>
    </location>
</feature>